<organism evidence="1 2">
    <name type="scientific">Tetrapyrgos nigripes</name>
    <dbReference type="NCBI Taxonomy" id="182062"/>
    <lineage>
        <taxon>Eukaryota</taxon>
        <taxon>Fungi</taxon>
        <taxon>Dikarya</taxon>
        <taxon>Basidiomycota</taxon>
        <taxon>Agaricomycotina</taxon>
        <taxon>Agaricomycetes</taxon>
        <taxon>Agaricomycetidae</taxon>
        <taxon>Agaricales</taxon>
        <taxon>Marasmiineae</taxon>
        <taxon>Marasmiaceae</taxon>
        <taxon>Tetrapyrgos</taxon>
    </lineage>
</organism>
<sequence>MLRALSSSTCQNSLSSFSRRGFSLSPVLLHGRQTILSSVIPSELTSGDYLDLSGRHQASIRYRKARCRYHWENPSPGKFSPFPEKTHGFFYYHLPQNAPLFVGGIRFRVCPSNDPRTFQDGHDLFKLNGLPWEISNWALALHKKNYGPWGNALVDAGVIRPGALELCRKLASQVQRREPSKKPIVYSFKQPLPMPLGERKVNFWIADEKNMLRVRLRSRILEPFDVTLTMPRENATAHVCLERDGDDFVVRLLSVPQEYAGKMKYKVGDTIPYIPRRQEVLDIFKNFPEAGHE</sequence>
<evidence type="ECO:0000313" key="1">
    <source>
        <dbReference type="EMBL" id="KAF5351348.1"/>
    </source>
</evidence>
<gene>
    <name evidence="1" type="ORF">D9758_008041</name>
</gene>
<comment type="caution">
    <text evidence="1">The sequence shown here is derived from an EMBL/GenBank/DDBJ whole genome shotgun (WGS) entry which is preliminary data.</text>
</comment>
<dbReference type="AlphaFoldDB" id="A0A8H5D187"/>
<dbReference type="EMBL" id="JAACJM010000071">
    <property type="protein sequence ID" value="KAF5351348.1"/>
    <property type="molecule type" value="Genomic_DNA"/>
</dbReference>
<proteinExistence type="predicted"/>
<name>A0A8H5D187_9AGAR</name>
<accession>A0A8H5D187</accession>
<evidence type="ECO:0000313" key="2">
    <source>
        <dbReference type="Proteomes" id="UP000559256"/>
    </source>
</evidence>
<protein>
    <submittedName>
        <fullName evidence="1">Uncharacterized protein</fullName>
    </submittedName>
</protein>
<reference evidence="1 2" key="1">
    <citation type="journal article" date="2020" name="ISME J.">
        <title>Uncovering the hidden diversity of litter-decomposition mechanisms in mushroom-forming fungi.</title>
        <authorList>
            <person name="Floudas D."/>
            <person name="Bentzer J."/>
            <person name="Ahren D."/>
            <person name="Johansson T."/>
            <person name="Persson P."/>
            <person name="Tunlid A."/>
        </authorList>
    </citation>
    <scope>NUCLEOTIDE SEQUENCE [LARGE SCALE GENOMIC DNA]</scope>
    <source>
        <strain evidence="1 2">CBS 291.85</strain>
    </source>
</reference>
<dbReference type="OrthoDB" id="2750929at2759"/>
<dbReference type="Proteomes" id="UP000559256">
    <property type="component" value="Unassembled WGS sequence"/>
</dbReference>
<keyword evidence="2" id="KW-1185">Reference proteome</keyword>